<reference evidence="2" key="1">
    <citation type="journal article" date="2022" name="bioRxiv">
        <title>Sequencing and chromosome-scale assembly of the giantPleurodeles waltlgenome.</title>
        <authorList>
            <person name="Brown T."/>
            <person name="Elewa A."/>
            <person name="Iarovenko S."/>
            <person name="Subramanian E."/>
            <person name="Araus A.J."/>
            <person name="Petzold A."/>
            <person name="Susuki M."/>
            <person name="Suzuki K.-i.T."/>
            <person name="Hayashi T."/>
            <person name="Toyoda A."/>
            <person name="Oliveira C."/>
            <person name="Osipova E."/>
            <person name="Leigh N.D."/>
            <person name="Simon A."/>
            <person name="Yun M.H."/>
        </authorList>
    </citation>
    <scope>NUCLEOTIDE SEQUENCE</scope>
    <source>
        <strain evidence="2">20211129_DDA</strain>
        <tissue evidence="2">Liver</tissue>
    </source>
</reference>
<accession>A0AAV7LJ85</accession>
<dbReference type="Gene3D" id="3.30.250.20">
    <property type="entry name" value="L1 transposable element, C-terminal domain"/>
    <property type="match status" value="1"/>
</dbReference>
<gene>
    <name evidence="2" type="ORF">NDU88_004734</name>
</gene>
<feature type="region of interest" description="Disordered" evidence="1">
    <location>
        <begin position="56"/>
        <end position="91"/>
    </location>
</feature>
<organism evidence="2 3">
    <name type="scientific">Pleurodeles waltl</name>
    <name type="common">Iberian ribbed newt</name>
    <dbReference type="NCBI Taxonomy" id="8319"/>
    <lineage>
        <taxon>Eukaryota</taxon>
        <taxon>Metazoa</taxon>
        <taxon>Chordata</taxon>
        <taxon>Craniata</taxon>
        <taxon>Vertebrata</taxon>
        <taxon>Euteleostomi</taxon>
        <taxon>Amphibia</taxon>
        <taxon>Batrachia</taxon>
        <taxon>Caudata</taxon>
        <taxon>Salamandroidea</taxon>
        <taxon>Salamandridae</taxon>
        <taxon>Pleurodelinae</taxon>
        <taxon>Pleurodeles</taxon>
    </lineage>
</organism>
<evidence type="ECO:0000313" key="2">
    <source>
        <dbReference type="EMBL" id="KAJ1091617.1"/>
    </source>
</evidence>
<dbReference type="Proteomes" id="UP001066276">
    <property type="component" value="Chromosome 11"/>
</dbReference>
<protein>
    <submittedName>
        <fullName evidence="2">Uncharacterized protein</fullName>
    </submittedName>
</protein>
<sequence length="91" mass="10258">MRFEGVKQKQRAMNICYMLLYQARIKVLHADRAHFVDFPEEVWDWLEVRGDEQIPALASHQAEGGPSGPRVHNRKGNVDGIGKGPPGHPSK</sequence>
<evidence type="ECO:0000313" key="3">
    <source>
        <dbReference type="Proteomes" id="UP001066276"/>
    </source>
</evidence>
<evidence type="ECO:0000256" key="1">
    <source>
        <dbReference type="SAM" id="MobiDB-lite"/>
    </source>
</evidence>
<comment type="caution">
    <text evidence="2">The sequence shown here is derived from an EMBL/GenBank/DDBJ whole genome shotgun (WGS) entry which is preliminary data.</text>
</comment>
<dbReference type="InterPro" id="IPR042566">
    <property type="entry name" value="L1_C"/>
</dbReference>
<proteinExistence type="predicted"/>
<name>A0AAV7LJ85_PLEWA</name>
<keyword evidence="3" id="KW-1185">Reference proteome</keyword>
<dbReference type="AlphaFoldDB" id="A0AAV7LJ85"/>
<dbReference type="EMBL" id="JANPWB010000015">
    <property type="protein sequence ID" value="KAJ1091617.1"/>
    <property type="molecule type" value="Genomic_DNA"/>
</dbReference>